<accession>A0ABQ5W5G6</accession>
<dbReference type="InterPro" id="IPR015855">
    <property type="entry name" value="ABC_transpr_MalK-like"/>
</dbReference>
<dbReference type="RefSeq" id="WP_284340536.1">
    <property type="nucleotide sequence ID" value="NZ_BSNS01000011.1"/>
</dbReference>
<dbReference type="Pfam" id="PF08402">
    <property type="entry name" value="TOBE_2"/>
    <property type="match status" value="1"/>
</dbReference>
<dbReference type="PANTHER" id="PTHR43875:SF3">
    <property type="entry name" value="MALTOSE_MALTODEXTRIN IMPORT ATP-BINDING PROTEIN MALK"/>
    <property type="match status" value="1"/>
</dbReference>
<comment type="caution">
    <text evidence="6">The sequence shown here is derived from an EMBL/GenBank/DDBJ whole genome shotgun (WGS) entry which is preliminary data.</text>
</comment>
<dbReference type="InterPro" id="IPR027417">
    <property type="entry name" value="P-loop_NTPase"/>
</dbReference>
<evidence type="ECO:0000256" key="1">
    <source>
        <dbReference type="ARBA" id="ARBA00005417"/>
    </source>
</evidence>
<dbReference type="Gene3D" id="3.40.50.300">
    <property type="entry name" value="P-loop containing nucleotide triphosphate hydrolases"/>
    <property type="match status" value="1"/>
</dbReference>
<reference evidence="7" key="1">
    <citation type="journal article" date="2019" name="Int. J. Syst. Evol. Microbiol.">
        <title>The Global Catalogue of Microorganisms (GCM) 10K type strain sequencing project: providing services to taxonomists for standard genome sequencing and annotation.</title>
        <authorList>
            <consortium name="The Broad Institute Genomics Platform"/>
            <consortium name="The Broad Institute Genome Sequencing Center for Infectious Disease"/>
            <person name="Wu L."/>
            <person name="Ma J."/>
        </authorList>
    </citation>
    <scope>NUCLEOTIDE SEQUENCE [LARGE SCALE GENOMIC DNA]</scope>
    <source>
        <strain evidence="7">NBRC 112416</strain>
    </source>
</reference>
<keyword evidence="4 6" id="KW-0067">ATP-binding</keyword>
<dbReference type="CDD" id="cd03301">
    <property type="entry name" value="ABC_MalK_N"/>
    <property type="match status" value="1"/>
</dbReference>
<dbReference type="InterPro" id="IPR012340">
    <property type="entry name" value="NA-bd_OB-fold"/>
</dbReference>
<evidence type="ECO:0000313" key="7">
    <source>
        <dbReference type="Proteomes" id="UP001156691"/>
    </source>
</evidence>
<evidence type="ECO:0000256" key="3">
    <source>
        <dbReference type="ARBA" id="ARBA00022741"/>
    </source>
</evidence>
<dbReference type="InterPro" id="IPR017871">
    <property type="entry name" value="ABC_transporter-like_CS"/>
</dbReference>
<dbReference type="SUPFAM" id="SSF52540">
    <property type="entry name" value="P-loop containing nucleoside triphosphate hydrolases"/>
    <property type="match status" value="1"/>
</dbReference>
<dbReference type="SMART" id="SM00382">
    <property type="entry name" value="AAA"/>
    <property type="match status" value="1"/>
</dbReference>
<keyword evidence="3" id="KW-0547">Nucleotide-binding</keyword>
<dbReference type="Pfam" id="PF00005">
    <property type="entry name" value="ABC_tran"/>
    <property type="match status" value="1"/>
</dbReference>
<gene>
    <name evidence="6" type="ORF">GCM10010862_23580</name>
</gene>
<dbReference type="InterPro" id="IPR047641">
    <property type="entry name" value="ABC_transpr_MalK/UgpC-like"/>
</dbReference>
<name>A0ABQ5W5G6_9HYPH</name>
<dbReference type="EMBL" id="BSNS01000011">
    <property type="protein sequence ID" value="GLQ55099.1"/>
    <property type="molecule type" value="Genomic_DNA"/>
</dbReference>
<proteinExistence type="inferred from homology"/>
<dbReference type="Gene3D" id="2.40.50.140">
    <property type="entry name" value="Nucleic acid-binding proteins"/>
    <property type="match status" value="1"/>
</dbReference>
<keyword evidence="2" id="KW-0813">Transport</keyword>
<protein>
    <submittedName>
        <fullName evidence="6">ABC transporter ATP-binding protein</fullName>
    </submittedName>
</protein>
<dbReference type="InterPro" id="IPR008995">
    <property type="entry name" value="Mo/tungstate-bd_C_term_dom"/>
</dbReference>
<dbReference type="InterPro" id="IPR003439">
    <property type="entry name" value="ABC_transporter-like_ATP-bd"/>
</dbReference>
<comment type="similarity">
    <text evidence="1">Belongs to the ABC transporter superfamily.</text>
</comment>
<organism evidence="6 7">
    <name type="scientific">Devosia nitrariae</name>
    <dbReference type="NCBI Taxonomy" id="2071872"/>
    <lineage>
        <taxon>Bacteria</taxon>
        <taxon>Pseudomonadati</taxon>
        <taxon>Pseudomonadota</taxon>
        <taxon>Alphaproteobacteria</taxon>
        <taxon>Hyphomicrobiales</taxon>
        <taxon>Devosiaceae</taxon>
        <taxon>Devosia</taxon>
    </lineage>
</organism>
<keyword evidence="7" id="KW-1185">Reference proteome</keyword>
<dbReference type="Gene3D" id="2.40.50.100">
    <property type="match status" value="1"/>
</dbReference>
<evidence type="ECO:0000259" key="5">
    <source>
        <dbReference type="PROSITE" id="PS50893"/>
    </source>
</evidence>
<dbReference type="GO" id="GO:0005524">
    <property type="term" value="F:ATP binding"/>
    <property type="evidence" value="ECO:0007669"/>
    <property type="project" value="UniProtKB-KW"/>
</dbReference>
<dbReference type="Proteomes" id="UP001156691">
    <property type="component" value="Unassembled WGS sequence"/>
</dbReference>
<evidence type="ECO:0000313" key="6">
    <source>
        <dbReference type="EMBL" id="GLQ55099.1"/>
    </source>
</evidence>
<dbReference type="SUPFAM" id="SSF50331">
    <property type="entry name" value="MOP-like"/>
    <property type="match status" value="1"/>
</dbReference>
<dbReference type="PROSITE" id="PS50893">
    <property type="entry name" value="ABC_TRANSPORTER_2"/>
    <property type="match status" value="1"/>
</dbReference>
<feature type="domain" description="ABC transporter" evidence="5">
    <location>
        <begin position="4"/>
        <end position="234"/>
    </location>
</feature>
<dbReference type="PANTHER" id="PTHR43875">
    <property type="entry name" value="MALTODEXTRIN IMPORT ATP-BINDING PROTEIN MSMX"/>
    <property type="match status" value="1"/>
</dbReference>
<dbReference type="InterPro" id="IPR013611">
    <property type="entry name" value="Transp-assoc_OB_typ2"/>
</dbReference>
<sequence length="362" mass="39228">MAAVDLRGLSKAFGLVKVLHDVSVDIGDGEFAVLLGPSGCGKTTLLRLIAGLETLSDGEIRIGDERIDQLQPGQRGIAMVFQSYALYPHMSVRANLAYGLKNIGTPANVIAQRIDQAATILEIEQLLDRKPHQLSGGQRQRVAIGRAITKSPKVFLFDEPLSNLDAALRARTRVEISKLHQQLGATMIFVTHDQVEAMTMASKIVVMNAGRVEQVGPPLEVYRHPATRFVAAFIGTPQMNFVPVNQTSENGGWLQATLKDGARLDTRIATSAGHASPVELGFRPDEVAVDPDGALKIEVEVVERLGDRTLVYAHLSDGTPIIYQDHSDSQVQRGDRVGLRPHLHKLIGFDGSGKALHPELAA</sequence>
<dbReference type="PROSITE" id="PS00211">
    <property type="entry name" value="ABC_TRANSPORTER_1"/>
    <property type="match status" value="1"/>
</dbReference>
<evidence type="ECO:0000256" key="2">
    <source>
        <dbReference type="ARBA" id="ARBA00022448"/>
    </source>
</evidence>
<evidence type="ECO:0000256" key="4">
    <source>
        <dbReference type="ARBA" id="ARBA00022840"/>
    </source>
</evidence>
<dbReference type="InterPro" id="IPR003593">
    <property type="entry name" value="AAA+_ATPase"/>
</dbReference>
<dbReference type="NCBIfam" id="NF008653">
    <property type="entry name" value="PRK11650.1"/>
    <property type="match status" value="1"/>
</dbReference>